<dbReference type="AlphaFoldDB" id="A0A2Z7AHZ1"/>
<organism evidence="1 2">
    <name type="scientific">Dorcoceras hygrometricum</name>
    <dbReference type="NCBI Taxonomy" id="472368"/>
    <lineage>
        <taxon>Eukaryota</taxon>
        <taxon>Viridiplantae</taxon>
        <taxon>Streptophyta</taxon>
        <taxon>Embryophyta</taxon>
        <taxon>Tracheophyta</taxon>
        <taxon>Spermatophyta</taxon>
        <taxon>Magnoliopsida</taxon>
        <taxon>eudicotyledons</taxon>
        <taxon>Gunneridae</taxon>
        <taxon>Pentapetalae</taxon>
        <taxon>asterids</taxon>
        <taxon>lamiids</taxon>
        <taxon>Lamiales</taxon>
        <taxon>Gesneriaceae</taxon>
        <taxon>Didymocarpoideae</taxon>
        <taxon>Trichosporeae</taxon>
        <taxon>Loxocarpinae</taxon>
        <taxon>Dorcoceras</taxon>
    </lineage>
</organism>
<sequence>MHVPSLRWAMSGYRARGTPILMYYELMDPCDHDMVKWQHRGVRDPKIEHAEPLGSLGLNGAGDDHVDFMPTGGEDL</sequence>
<reference evidence="1 2" key="1">
    <citation type="journal article" date="2015" name="Proc. Natl. Acad. Sci. U.S.A.">
        <title>The resurrection genome of Boea hygrometrica: A blueprint for survival of dehydration.</title>
        <authorList>
            <person name="Xiao L."/>
            <person name="Yang G."/>
            <person name="Zhang L."/>
            <person name="Yang X."/>
            <person name="Zhao S."/>
            <person name="Ji Z."/>
            <person name="Zhou Q."/>
            <person name="Hu M."/>
            <person name="Wang Y."/>
            <person name="Chen M."/>
            <person name="Xu Y."/>
            <person name="Jin H."/>
            <person name="Xiao X."/>
            <person name="Hu G."/>
            <person name="Bao F."/>
            <person name="Hu Y."/>
            <person name="Wan P."/>
            <person name="Li L."/>
            <person name="Deng X."/>
            <person name="Kuang T."/>
            <person name="Xiang C."/>
            <person name="Zhu J.K."/>
            <person name="Oliver M.J."/>
            <person name="He Y."/>
        </authorList>
    </citation>
    <scope>NUCLEOTIDE SEQUENCE [LARGE SCALE GENOMIC DNA]</scope>
    <source>
        <strain evidence="2">cv. XS01</strain>
    </source>
</reference>
<proteinExistence type="predicted"/>
<protein>
    <submittedName>
        <fullName evidence="1">Uncharacterized protein</fullName>
    </submittedName>
</protein>
<evidence type="ECO:0000313" key="1">
    <source>
        <dbReference type="EMBL" id="KZV21435.1"/>
    </source>
</evidence>
<gene>
    <name evidence="1" type="ORF">F511_18672</name>
</gene>
<dbReference type="EMBL" id="KV014892">
    <property type="protein sequence ID" value="KZV21435.1"/>
    <property type="molecule type" value="Genomic_DNA"/>
</dbReference>
<keyword evidence="2" id="KW-1185">Reference proteome</keyword>
<dbReference type="Proteomes" id="UP000250235">
    <property type="component" value="Unassembled WGS sequence"/>
</dbReference>
<name>A0A2Z7AHZ1_9LAMI</name>
<evidence type="ECO:0000313" key="2">
    <source>
        <dbReference type="Proteomes" id="UP000250235"/>
    </source>
</evidence>
<accession>A0A2Z7AHZ1</accession>